<dbReference type="EMBL" id="VFQX01000051">
    <property type="protein sequence ID" value="KAF0974709.1"/>
    <property type="molecule type" value="Genomic_DNA"/>
</dbReference>
<feature type="domain" description="F-box" evidence="1">
    <location>
        <begin position="22"/>
        <end position="70"/>
    </location>
</feature>
<keyword evidence="3" id="KW-1185">Reference proteome</keyword>
<evidence type="ECO:0000259" key="1">
    <source>
        <dbReference type="PROSITE" id="PS50181"/>
    </source>
</evidence>
<dbReference type="VEuPathDB" id="AmoebaDB:NfTy_077650"/>
<dbReference type="PROSITE" id="PS50181">
    <property type="entry name" value="FBOX"/>
    <property type="match status" value="1"/>
</dbReference>
<dbReference type="InterPro" id="IPR001810">
    <property type="entry name" value="F-box_dom"/>
</dbReference>
<evidence type="ECO:0000313" key="3">
    <source>
        <dbReference type="Proteomes" id="UP000444721"/>
    </source>
</evidence>
<dbReference type="Gene3D" id="1.20.1280.50">
    <property type="match status" value="1"/>
</dbReference>
<dbReference type="RefSeq" id="XP_044559422.1">
    <property type="nucleotide sequence ID" value="XM_044709790.1"/>
</dbReference>
<evidence type="ECO:0000313" key="2">
    <source>
        <dbReference type="EMBL" id="KAF0974709.1"/>
    </source>
</evidence>
<dbReference type="Proteomes" id="UP000444721">
    <property type="component" value="Unassembled WGS sequence"/>
</dbReference>
<protein>
    <recommendedName>
        <fullName evidence="1">F-box domain-containing protein</fullName>
    </recommendedName>
</protein>
<gene>
    <name evidence="2" type="ORF">FDP41_006183</name>
</gene>
<accession>A0A6A5BP64</accession>
<dbReference type="AlphaFoldDB" id="A0A6A5BP64"/>
<dbReference type="OrthoDB" id="1107553at2759"/>
<dbReference type="SUPFAM" id="SSF81383">
    <property type="entry name" value="F-box domain"/>
    <property type="match status" value="1"/>
</dbReference>
<dbReference type="GeneID" id="68113401"/>
<dbReference type="OMA" id="FEMISTH"/>
<proteinExistence type="predicted"/>
<dbReference type="SUPFAM" id="SSF52047">
    <property type="entry name" value="RNI-like"/>
    <property type="match status" value="1"/>
</dbReference>
<dbReference type="InterPro" id="IPR032675">
    <property type="entry name" value="LRR_dom_sf"/>
</dbReference>
<dbReference type="Gene3D" id="3.80.10.10">
    <property type="entry name" value="Ribonuclease Inhibitor"/>
    <property type="match status" value="1"/>
</dbReference>
<dbReference type="VEuPathDB" id="AmoebaDB:NF0021460"/>
<dbReference type="InterPro" id="IPR036047">
    <property type="entry name" value="F-box-like_dom_sf"/>
</dbReference>
<comment type="caution">
    <text evidence="2">The sequence shown here is derived from an EMBL/GenBank/DDBJ whole genome shotgun (WGS) entry which is preliminary data.</text>
</comment>
<name>A0A6A5BP64_NAEFO</name>
<organism evidence="2 3">
    <name type="scientific">Naegleria fowleri</name>
    <name type="common">Brain eating amoeba</name>
    <dbReference type="NCBI Taxonomy" id="5763"/>
    <lineage>
        <taxon>Eukaryota</taxon>
        <taxon>Discoba</taxon>
        <taxon>Heterolobosea</taxon>
        <taxon>Tetramitia</taxon>
        <taxon>Eutetramitia</taxon>
        <taxon>Vahlkampfiidae</taxon>
        <taxon>Naegleria</taxon>
    </lineage>
</organism>
<reference evidence="2 3" key="1">
    <citation type="journal article" date="2019" name="Sci. Rep.">
        <title>Nanopore sequencing improves the draft genome of the human pathogenic amoeba Naegleria fowleri.</title>
        <authorList>
            <person name="Liechti N."/>
            <person name="Schurch N."/>
            <person name="Bruggmann R."/>
            <person name="Wittwer M."/>
        </authorList>
    </citation>
    <scope>NUCLEOTIDE SEQUENCE [LARGE SCALE GENOMIC DNA]</scope>
    <source>
        <strain evidence="2 3">ATCC 30894</strain>
    </source>
</reference>
<dbReference type="VEuPathDB" id="AmoebaDB:FDP41_006183"/>
<sequence length="442" mass="50392">MAENETSAAVSSSQAAVERNQHVPILSLPEEVIEFIFSYLGIVPLMRSVYPSCKKFNEIVSDGKAYWNSVELFPWNEGFVDDDNFKLYDFTDPKKKPRSISSKAWIMLFEMIVSKFGDKFRDVSLFFSIDTFPCTPSVFELIGNHSSSIRSLKVDAMTSARDAMTSTLVKVINKCSLTLQELTIQGGFPKNDFVQISQIIAPTIKALYIEEKEENNTLNLNVNGEEEIMYKELEHLYLGSIRCDKSLFRRCFNDSTKLKSIVFDQCYLNIEALTEFLTSSNAASNIQHLEILYCTLDTNVIPSMNMWSRIFEKCTNLVNIIVYACTVGTEKGNNIDLCFRDEDIAACIDKCKKLETIDIRNCNHVDGKFFKELPKAKRLETLIVESKNWNLSNVLPEQTSSPVYSRSLKHLCMYGEKCDSSLEKPIADMFPKVEFVHLDKFA</sequence>